<evidence type="ECO:0000313" key="1">
    <source>
        <dbReference type="EMBL" id="DAD99977.1"/>
    </source>
</evidence>
<name>A0A8S5NZ12_9CAUD</name>
<protein>
    <submittedName>
        <fullName evidence="1">RNA polymerase sigma factor</fullName>
    </submittedName>
</protein>
<sequence length="189" mass="22533">MKSKVRRQLIWQPINNTAMNNRTANIFDAWIINQHNRLKERIASSTMFDDDVFQETYLTMREALTIKDIELDFEPVFIKLYRRMLARELSTEFRYSHPDPLFFVLLHSDEENPEEIGQTPAENIQAKQVDEYVRYNFKPNDYLIFHLKFFQAMTWQGLIDYTGQSSATIARRLNNMKHAVKQHFTPPIL</sequence>
<dbReference type="EMBL" id="BK015296">
    <property type="protein sequence ID" value="DAD99977.1"/>
    <property type="molecule type" value="Genomic_DNA"/>
</dbReference>
<proteinExistence type="predicted"/>
<reference evidence="1" key="1">
    <citation type="journal article" date="2021" name="Proc. Natl. Acad. Sci. U.S.A.">
        <title>A Catalog of Tens of Thousands of Viruses from Human Metagenomes Reveals Hidden Associations with Chronic Diseases.</title>
        <authorList>
            <person name="Tisza M.J."/>
            <person name="Buck C.B."/>
        </authorList>
    </citation>
    <scope>NUCLEOTIDE SEQUENCE</scope>
    <source>
        <strain evidence="1">CtrCp2</strain>
    </source>
</reference>
<accession>A0A8S5NZ12</accession>
<organism evidence="1">
    <name type="scientific">Myoviridae sp. ctrCp2</name>
    <dbReference type="NCBI Taxonomy" id="2825179"/>
    <lineage>
        <taxon>Viruses</taxon>
        <taxon>Duplodnaviria</taxon>
        <taxon>Heunggongvirae</taxon>
        <taxon>Uroviricota</taxon>
        <taxon>Caudoviricetes</taxon>
    </lineage>
</organism>